<dbReference type="GO" id="GO:0006139">
    <property type="term" value="P:nucleobase-containing compound metabolic process"/>
    <property type="evidence" value="ECO:0007669"/>
    <property type="project" value="InterPro"/>
</dbReference>
<dbReference type="AlphaFoldDB" id="A0A8D0BK51"/>
<dbReference type="GeneTree" id="ENSGT00940000164784"/>
<dbReference type="Pfam" id="PF00406">
    <property type="entry name" value="ADK"/>
    <property type="match status" value="2"/>
</dbReference>
<evidence type="ECO:0000313" key="6">
    <source>
        <dbReference type="Proteomes" id="UP000694421"/>
    </source>
</evidence>
<evidence type="ECO:0000256" key="1">
    <source>
        <dbReference type="ARBA" id="ARBA00022679"/>
    </source>
</evidence>
<evidence type="ECO:0000256" key="4">
    <source>
        <dbReference type="RuleBase" id="RU003330"/>
    </source>
</evidence>
<evidence type="ECO:0000256" key="2">
    <source>
        <dbReference type="ARBA" id="ARBA00022741"/>
    </source>
</evidence>
<comment type="similarity">
    <text evidence="4">Belongs to the adenylate kinase family.</text>
</comment>
<dbReference type="GO" id="GO:0005524">
    <property type="term" value="F:ATP binding"/>
    <property type="evidence" value="ECO:0007669"/>
    <property type="project" value="InterPro"/>
</dbReference>
<reference evidence="5" key="1">
    <citation type="submission" date="2025-08" db="UniProtKB">
        <authorList>
            <consortium name="Ensembl"/>
        </authorList>
    </citation>
    <scope>IDENTIFICATION</scope>
</reference>
<dbReference type="SUPFAM" id="SSF52540">
    <property type="entry name" value="P-loop containing nucleoside triphosphate hydrolases"/>
    <property type="match status" value="2"/>
</dbReference>
<sequence length="481" mass="54324">MDATRRPFCVPPEMGLYAEKHRLFQLMQGMLEGLLMHKPDDPISFLMKQLLLDNYEVPKICILGPPASGKTAIAMWLGKLLETTYISQETLLASDWSSLAGEVQAHRDADQKIPDTLWAGLIEERLQFQDSIATGWIIDGLPETRELARIFQTKGILPKHVVVLYAPDTVLIERNLGKRVDVVTGEVYHTTFDWPTDEQVSLRLELPKGISELETSRRLVEYHQNYPGILLSFGKSVKFINADQPFADVFSQVLTHVQTPPRTLAPFSPRILLCGPPGSGKSLQAALLAQKYGLVNVSCGQMLKEAVADETKLGELIKSYFDSGWPVADNIVIKLLSSRLNRFDSYVRGWVVHGFPKDEDQAKLMKSANIVPNRVFFLDLTVDTILQRLCHRKLDPVTGERYHTLFKPAASKEANERLLVHPRDQEEAVKSKVEAYFRLSSDLENFFEDAIIINADQDPQTVFEYLESYIVNPLPNTSRGF</sequence>
<evidence type="ECO:0008006" key="7">
    <source>
        <dbReference type="Google" id="ProtNLM"/>
    </source>
</evidence>
<protein>
    <recommendedName>
        <fullName evidence="7">Nucleoside-diphosphate kinase</fullName>
    </recommendedName>
</protein>
<keyword evidence="2" id="KW-0547">Nucleotide-binding</keyword>
<evidence type="ECO:0000313" key="5">
    <source>
        <dbReference type="Ensembl" id="ENSSMRP00000009598.1"/>
    </source>
</evidence>
<dbReference type="PANTHER" id="PTHR23359">
    <property type="entry name" value="NUCLEOTIDE KINASE"/>
    <property type="match status" value="1"/>
</dbReference>
<organism evidence="5 6">
    <name type="scientific">Salvator merianae</name>
    <name type="common">Argentine black and white tegu</name>
    <name type="synonym">Tupinambis merianae</name>
    <dbReference type="NCBI Taxonomy" id="96440"/>
    <lineage>
        <taxon>Eukaryota</taxon>
        <taxon>Metazoa</taxon>
        <taxon>Chordata</taxon>
        <taxon>Craniata</taxon>
        <taxon>Vertebrata</taxon>
        <taxon>Euteleostomi</taxon>
        <taxon>Lepidosauria</taxon>
        <taxon>Squamata</taxon>
        <taxon>Bifurcata</taxon>
        <taxon>Unidentata</taxon>
        <taxon>Episquamata</taxon>
        <taxon>Laterata</taxon>
        <taxon>Teiioidea</taxon>
        <taxon>Teiidae</taxon>
        <taxon>Salvator</taxon>
    </lineage>
</organism>
<name>A0A8D0BK51_SALMN</name>
<proteinExistence type="inferred from homology"/>
<dbReference type="GO" id="GO:0019205">
    <property type="term" value="F:nucleobase-containing compound kinase activity"/>
    <property type="evidence" value="ECO:0007669"/>
    <property type="project" value="InterPro"/>
</dbReference>
<dbReference type="PRINTS" id="PR00094">
    <property type="entry name" value="ADENYLTKNASE"/>
</dbReference>
<dbReference type="InterPro" id="IPR027417">
    <property type="entry name" value="P-loop_NTPase"/>
</dbReference>
<dbReference type="Gene3D" id="3.40.50.300">
    <property type="entry name" value="P-loop containing nucleotide triphosphate hydrolases"/>
    <property type="match status" value="2"/>
</dbReference>
<reference evidence="5" key="2">
    <citation type="submission" date="2025-09" db="UniProtKB">
        <authorList>
            <consortium name="Ensembl"/>
        </authorList>
    </citation>
    <scope>IDENTIFICATION</scope>
</reference>
<keyword evidence="3 4" id="KW-0418">Kinase</keyword>
<evidence type="ECO:0000256" key="3">
    <source>
        <dbReference type="ARBA" id="ARBA00022777"/>
    </source>
</evidence>
<dbReference type="CDD" id="cd01428">
    <property type="entry name" value="ADK"/>
    <property type="match status" value="2"/>
</dbReference>
<dbReference type="HAMAP" id="MF_00235">
    <property type="entry name" value="Adenylate_kinase_Adk"/>
    <property type="match status" value="1"/>
</dbReference>
<dbReference type="Ensembl" id="ENSSMRT00000011179.1">
    <property type="protein sequence ID" value="ENSSMRP00000009598.1"/>
    <property type="gene ID" value="ENSSMRG00000007648.1"/>
</dbReference>
<dbReference type="OMA" id="DCIRRGW"/>
<keyword evidence="1 4" id="KW-0808">Transferase</keyword>
<accession>A0A8D0BK51</accession>
<dbReference type="Proteomes" id="UP000694421">
    <property type="component" value="Unplaced"/>
</dbReference>
<keyword evidence="6" id="KW-1185">Reference proteome</keyword>
<dbReference type="InterPro" id="IPR000850">
    <property type="entry name" value="Adenylat/UMP-CMP_kin"/>
</dbReference>
<dbReference type="CDD" id="cd22979">
    <property type="entry name" value="DD_AK8"/>
    <property type="match status" value="1"/>
</dbReference>
<dbReference type="SUPFAM" id="SSF47391">
    <property type="entry name" value="Dimerization-anchoring domain of cAMP-dependent PK regulatory subunit"/>
    <property type="match status" value="1"/>
</dbReference>